<sequence>MKKCIFVLLALSCFSVFAETGFQDGQFVSLSGGDYIIGEGSQTYTAKRHVEPFMISKTEITYKFWYEVRIWAEHHGYFFQNPGQAGSEGLRGKIPGQSNMYQPVTMINWYDAVVWCNALSEKEGLVPCYVFSASDDEEIVLRDSGDTASIDLCSCRWNADGYRLPSESEWEYAARRTKDGFADGSLVSGGDEDAVWSYLNAAESHIVGTGGTPFAKDAPPMPGSGIANDAGIFDMSGNMIEFCWDWFEDYPESKEYSEYYGPELGSERVMRGGSWNEYTMFLGAGDRYSFDPNEAYNYFGLRVARSRQLSF</sequence>
<proteinExistence type="predicted"/>
<name>A0A840SES3_9SPIR</name>
<keyword evidence="1" id="KW-0732">Signal</keyword>
<evidence type="ECO:0000256" key="1">
    <source>
        <dbReference type="SAM" id="SignalP"/>
    </source>
</evidence>
<dbReference type="GO" id="GO:0120147">
    <property type="term" value="F:formylglycine-generating oxidase activity"/>
    <property type="evidence" value="ECO:0007669"/>
    <property type="project" value="TreeGrafter"/>
</dbReference>
<dbReference type="Proteomes" id="UP000593591">
    <property type="component" value="Chromosome"/>
</dbReference>
<dbReference type="InterPro" id="IPR051043">
    <property type="entry name" value="Sulfatase_Mod_Factor_Kinase"/>
</dbReference>
<evidence type="ECO:0000313" key="4">
    <source>
        <dbReference type="EMBL" id="QOS40872.1"/>
    </source>
</evidence>
<dbReference type="PANTHER" id="PTHR23150:SF19">
    <property type="entry name" value="FORMYLGLYCINE-GENERATING ENZYME"/>
    <property type="match status" value="1"/>
</dbReference>
<accession>A0A840SES3</accession>
<dbReference type="PANTHER" id="PTHR23150">
    <property type="entry name" value="SULFATASE MODIFYING FACTOR 1, 2"/>
    <property type="match status" value="1"/>
</dbReference>
<evidence type="ECO:0000259" key="2">
    <source>
        <dbReference type="Pfam" id="PF03781"/>
    </source>
</evidence>
<feature type="chain" id="PRO_5033644003" evidence="1">
    <location>
        <begin position="19"/>
        <end position="311"/>
    </location>
</feature>
<reference evidence="3 5" key="2">
    <citation type="submission" date="2020-08" db="EMBL/GenBank/DDBJ databases">
        <title>Genomic Encyclopedia of Type Strains, Phase IV (KMG-IV): sequencing the most valuable type-strain genomes for metagenomic binning, comparative biology and taxonomic classification.</title>
        <authorList>
            <person name="Goeker M."/>
        </authorList>
    </citation>
    <scope>NUCLEOTIDE SEQUENCE [LARGE SCALE GENOMIC DNA]</scope>
    <source>
        <strain evidence="3 5">DSM 103679</strain>
    </source>
</reference>
<gene>
    <name evidence="4" type="ORF">DYE49_10585</name>
    <name evidence="3" type="ORF">HNP77_001609</name>
</gene>
<protein>
    <submittedName>
        <fullName evidence="4">Formylglycine-generating enzyme family protein</fullName>
    </submittedName>
    <submittedName>
        <fullName evidence="3">Formylglycine-generating enzyme required for sulfatase activity</fullName>
    </submittedName>
</protein>
<dbReference type="Pfam" id="PF03781">
    <property type="entry name" value="FGE-sulfatase"/>
    <property type="match status" value="1"/>
</dbReference>
<keyword evidence="5" id="KW-1185">Reference proteome</keyword>
<dbReference type="InterPro" id="IPR016187">
    <property type="entry name" value="CTDL_fold"/>
</dbReference>
<evidence type="ECO:0000313" key="6">
    <source>
        <dbReference type="Proteomes" id="UP000593591"/>
    </source>
</evidence>
<reference evidence="4 6" key="1">
    <citation type="submission" date="2018-08" db="EMBL/GenBank/DDBJ databases">
        <title>The first complete genome of Treponema rectale (CHPAT), a commensal spirochete of the bovine rectum.</title>
        <authorList>
            <person name="Staton G.J."/>
            <person name="Clegg S.R."/>
            <person name="Carter S.D."/>
            <person name="Radford A.D."/>
            <person name="Darby A."/>
            <person name="Hall N."/>
            <person name="Birtles R.J."/>
            <person name="Evans N.J."/>
        </authorList>
    </citation>
    <scope>NUCLEOTIDE SEQUENCE [LARGE SCALE GENOMIC DNA]</scope>
    <source>
        <strain evidence="4 6">CHPA</strain>
    </source>
</reference>
<dbReference type="EMBL" id="CP031517">
    <property type="protein sequence ID" value="QOS40872.1"/>
    <property type="molecule type" value="Genomic_DNA"/>
</dbReference>
<dbReference type="InterPro" id="IPR042095">
    <property type="entry name" value="SUMF_sf"/>
</dbReference>
<dbReference type="SUPFAM" id="SSF56436">
    <property type="entry name" value="C-type lectin-like"/>
    <property type="match status" value="1"/>
</dbReference>
<dbReference type="EMBL" id="JACHFR010000002">
    <property type="protein sequence ID" value="MBB5219240.1"/>
    <property type="molecule type" value="Genomic_DNA"/>
</dbReference>
<feature type="domain" description="Sulfatase-modifying factor enzyme-like" evidence="2">
    <location>
        <begin position="26"/>
        <end position="305"/>
    </location>
</feature>
<dbReference type="RefSeq" id="WP_184652653.1">
    <property type="nucleotide sequence ID" value="NZ_JACHFR010000002.1"/>
</dbReference>
<dbReference type="KEGG" id="trc:DYE49_10585"/>
<evidence type="ECO:0000313" key="5">
    <source>
        <dbReference type="Proteomes" id="UP000578697"/>
    </source>
</evidence>
<organism evidence="3 5">
    <name type="scientific">Treponema rectale</name>
    <dbReference type="NCBI Taxonomy" id="744512"/>
    <lineage>
        <taxon>Bacteria</taxon>
        <taxon>Pseudomonadati</taxon>
        <taxon>Spirochaetota</taxon>
        <taxon>Spirochaetia</taxon>
        <taxon>Spirochaetales</taxon>
        <taxon>Treponemataceae</taxon>
        <taxon>Treponema</taxon>
    </lineage>
</organism>
<dbReference type="Proteomes" id="UP000578697">
    <property type="component" value="Unassembled WGS sequence"/>
</dbReference>
<evidence type="ECO:0000313" key="3">
    <source>
        <dbReference type="EMBL" id="MBB5219240.1"/>
    </source>
</evidence>
<dbReference type="InterPro" id="IPR005532">
    <property type="entry name" value="SUMF_dom"/>
</dbReference>
<dbReference type="Gene3D" id="3.90.1580.10">
    <property type="entry name" value="paralog of FGE (formylglycine-generating enzyme)"/>
    <property type="match status" value="1"/>
</dbReference>
<feature type="signal peptide" evidence="1">
    <location>
        <begin position="1"/>
        <end position="18"/>
    </location>
</feature>
<dbReference type="AlphaFoldDB" id="A0A840SES3"/>